<accession>A0ABN1G469</accession>
<sequence length="111" mass="11490">MAPFAAGWRPLADPGLRAYLAATPNAAARSPMRDPKLTGYGPHPVEGLTPVQRIEVDSTNVPCDGEVGVGGLGHPRVWLRMSAGATEVTCPYCSITYVLKPGADAGGGHGH</sequence>
<dbReference type="Pfam" id="PF10276">
    <property type="entry name" value="zf-CHCC"/>
    <property type="match status" value="1"/>
</dbReference>
<proteinExistence type="predicted"/>
<evidence type="ECO:0000259" key="2">
    <source>
        <dbReference type="Pfam" id="PF10276"/>
    </source>
</evidence>
<dbReference type="EMBL" id="BAAAFZ010000092">
    <property type="protein sequence ID" value="GAA0603767.1"/>
    <property type="molecule type" value="Genomic_DNA"/>
</dbReference>
<dbReference type="Proteomes" id="UP001501588">
    <property type="component" value="Unassembled WGS sequence"/>
</dbReference>
<gene>
    <name evidence="3" type="ORF">GCM10009416_46730</name>
</gene>
<name>A0ABN1G469_9PROT</name>
<evidence type="ECO:0000256" key="1">
    <source>
        <dbReference type="SAM" id="MobiDB-lite"/>
    </source>
</evidence>
<reference evidence="3 4" key="1">
    <citation type="journal article" date="2019" name="Int. J. Syst. Evol. Microbiol.">
        <title>The Global Catalogue of Microorganisms (GCM) 10K type strain sequencing project: providing services to taxonomists for standard genome sequencing and annotation.</title>
        <authorList>
            <consortium name="The Broad Institute Genomics Platform"/>
            <consortium name="The Broad Institute Genome Sequencing Center for Infectious Disease"/>
            <person name="Wu L."/>
            <person name="Ma J."/>
        </authorList>
    </citation>
    <scope>NUCLEOTIDE SEQUENCE [LARGE SCALE GENOMIC DNA]</scope>
    <source>
        <strain evidence="3 4">JCM 9933</strain>
    </source>
</reference>
<evidence type="ECO:0000313" key="3">
    <source>
        <dbReference type="EMBL" id="GAA0603767.1"/>
    </source>
</evidence>
<evidence type="ECO:0000313" key="4">
    <source>
        <dbReference type="Proteomes" id="UP001501588"/>
    </source>
</evidence>
<organism evidence="3 4">
    <name type="scientific">Craurococcus roseus</name>
    <dbReference type="NCBI Taxonomy" id="77585"/>
    <lineage>
        <taxon>Bacteria</taxon>
        <taxon>Pseudomonadati</taxon>
        <taxon>Pseudomonadota</taxon>
        <taxon>Alphaproteobacteria</taxon>
        <taxon>Acetobacterales</taxon>
        <taxon>Acetobacteraceae</taxon>
        <taxon>Craurococcus</taxon>
    </lineage>
</organism>
<feature type="region of interest" description="Disordered" evidence="1">
    <location>
        <begin position="27"/>
        <end position="47"/>
    </location>
</feature>
<dbReference type="InterPro" id="IPR019401">
    <property type="entry name" value="Znf_CHCC"/>
</dbReference>
<dbReference type="Gene3D" id="2.60.260.40">
    <property type="entry name" value="q5lls5 like domains"/>
    <property type="match status" value="1"/>
</dbReference>
<comment type="caution">
    <text evidence="3">The sequence shown here is derived from an EMBL/GenBank/DDBJ whole genome shotgun (WGS) entry which is preliminary data.</text>
</comment>
<feature type="domain" description="Zinc finger CHCC-type" evidence="2">
    <location>
        <begin position="60"/>
        <end position="97"/>
    </location>
</feature>
<protein>
    <recommendedName>
        <fullName evidence="2">Zinc finger CHCC-type domain-containing protein</fullName>
    </recommendedName>
</protein>
<keyword evidence="4" id="KW-1185">Reference proteome</keyword>